<gene>
    <name evidence="1" type="ORF">AMECASPLE_023565</name>
</gene>
<proteinExistence type="predicted"/>
<organism evidence="1 2">
    <name type="scientific">Ameca splendens</name>
    <dbReference type="NCBI Taxonomy" id="208324"/>
    <lineage>
        <taxon>Eukaryota</taxon>
        <taxon>Metazoa</taxon>
        <taxon>Chordata</taxon>
        <taxon>Craniata</taxon>
        <taxon>Vertebrata</taxon>
        <taxon>Euteleostomi</taxon>
        <taxon>Actinopterygii</taxon>
        <taxon>Neopterygii</taxon>
        <taxon>Teleostei</taxon>
        <taxon>Neoteleostei</taxon>
        <taxon>Acanthomorphata</taxon>
        <taxon>Ovalentaria</taxon>
        <taxon>Atherinomorphae</taxon>
        <taxon>Cyprinodontiformes</taxon>
        <taxon>Goodeidae</taxon>
        <taxon>Ameca</taxon>
    </lineage>
</organism>
<reference evidence="1 2" key="1">
    <citation type="submission" date="2021-06" db="EMBL/GenBank/DDBJ databases">
        <authorList>
            <person name="Palmer J.M."/>
        </authorList>
    </citation>
    <scope>NUCLEOTIDE SEQUENCE [LARGE SCALE GENOMIC DNA]</scope>
    <source>
        <strain evidence="1 2">AS_MEX2019</strain>
        <tissue evidence="1">Muscle</tissue>
    </source>
</reference>
<dbReference type="EMBL" id="JAHRIP010039800">
    <property type="protein sequence ID" value="MEQ2296311.1"/>
    <property type="molecule type" value="Genomic_DNA"/>
</dbReference>
<keyword evidence="2" id="KW-1185">Reference proteome</keyword>
<accession>A0ABV0YSA1</accession>
<sequence length="79" mass="9079">MHVCMGLVPFSICQWLRGGVSITGNLNYPRRDHICKGTSRLHTERLCPRFKPRNDTVCNTQMESLTIQLILIHLARICN</sequence>
<dbReference type="Proteomes" id="UP001469553">
    <property type="component" value="Unassembled WGS sequence"/>
</dbReference>
<evidence type="ECO:0008006" key="3">
    <source>
        <dbReference type="Google" id="ProtNLM"/>
    </source>
</evidence>
<comment type="caution">
    <text evidence="1">The sequence shown here is derived from an EMBL/GenBank/DDBJ whole genome shotgun (WGS) entry which is preliminary data.</text>
</comment>
<protein>
    <recommendedName>
        <fullName evidence="3">Secreted protein</fullName>
    </recommendedName>
</protein>
<name>A0ABV0YSA1_9TELE</name>
<evidence type="ECO:0000313" key="2">
    <source>
        <dbReference type="Proteomes" id="UP001469553"/>
    </source>
</evidence>
<evidence type="ECO:0000313" key="1">
    <source>
        <dbReference type="EMBL" id="MEQ2296311.1"/>
    </source>
</evidence>